<proteinExistence type="predicted"/>
<accession>A0A5D2AZW5</accession>
<gene>
    <name evidence="1" type="ORF">ES288_D10G185800v1</name>
</gene>
<evidence type="ECO:0000313" key="2">
    <source>
        <dbReference type="Proteomes" id="UP000323506"/>
    </source>
</evidence>
<organism evidence="1 2">
    <name type="scientific">Gossypium darwinii</name>
    <name type="common">Darwin's cotton</name>
    <name type="synonym">Gossypium barbadense var. darwinii</name>
    <dbReference type="NCBI Taxonomy" id="34276"/>
    <lineage>
        <taxon>Eukaryota</taxon>
        <taxon>Viridiplantae</taxon>
        <taxon>Streptophyta</taxon>
        <taxon>Embryophyta</taxon>
        <taxon>Tracheophyta</taxon>
        <taxon>Spermatophyta</taxon>
        <taxon>Magnoliopsida</taxon>
        <taxon>eudicotyledons</taxon>
        <taxon>Gunneridae</taxon>
        <taxon>Pentapetalae</taxon>
        <taxon>rosids</taxon>
        <taxon>malvids</taxon>
        <taxon>Malvales</taxon>
        <taxon>Malvaceae</taxon>
        <taxon>Malvoideae</taxon>
        <taxon>Gossypium</taxon>
    </lineage>
</organism>
<dbReference type="EMBL" id="CM017710">
    <property type="protein sequence ID" value="TYG50577.1"/>
    <property type="molecule type" value="Genomic_DNA"/>
</dbReference>
<protein>
    <submittedName>
        <fullName evidence="1">Uncharacterized protein</fullName>
    </submittedName>
</protein>
<sequence>MNITVSSTNWVFFLMQDLIPLHPYCPDTSKYNFPLSTSRSAWQSLKASSMDSSISLQHGHITWLHIRL</sequence>
<dbReference type="Proteomes" id="UP000323506">
    <property type="component" value="Chromosome D10"/>
</dbReference>
<evidence type="ECO:0000313" key="1">
    <source>
        <dbReference type="EMBL" id="TYG50577.1"/>
    </source>
</evidence>
<name>A0A5D2AZW5_GOSDA</name>
<dbReference type="AlphaFoldDB" id="A0A5D2AZW5"/>
<reference evidence="1 2" key="1">
    <citation type="submission" date="2019-06" db="EMBL/GenBank/DDBJ databases">
        <title>WGS assembly of Gossypium darwinii.</title>
        <authorList>
            <person name="Chen Z.J."/>
            <person name="Sreedasyam A."/>
            <person name="Ando A."/>
            <person name="Song Q."/>
            <person name="De L."/>
            <person name="Hulse-Kemp A."/>
            <person name="Ding M."/>
            <person name="Ye W."/>
            <person name="Kirkbride R."/>
            <person name="Jenkins J."/>
            <person name="Plott C."/>
            <person name="Lovell J."/>
            <person name="Lin Y.-M."/>
            <person name="Vaughn R."/>
            <person name="Liu B."/>
            <person name="Li W."/>
            <person name="Simpson S."/>
            <person name="Scheffler B."/>
            <person name="Saski C."/>
            <person name="Grover C."/>
            <person name="Hu G."/>
            <person name="Conover J."/>
            <person name="Carlson J."/>
            <person name="Shu S."/>
            <person name="Boston L."/>
            <person name="Williams M."/>
            <person name="Peterson D."/>
            <person name="Mcgee K."/>
            <person name="Jones D."/>
            <person name="Wendel J."/>
            <person name="Stelly D."/>
            <person name="Grimwood J."/>
            <person name="Schmutz J."/>
        </authorList>
    </citation>
    <scope>NUCLEOTIDE SEQUENCE [LARGE SCALE GENOMIC DNA]</scope>
    <source>
        <strain evidence="1">1808015.09</strain>
    </source>
</reference>
<keyword evidence="2" id="KW-1185">Reference proteome</keyword>